<feature type="signal peptide" evidence="2">
    <location>
        <begin position="1"/>
        <end position="28"/>
    </location>
</feature>
<dbReference type="InterPro" id="IPR008638">
    <property type="entry name" value="FhaB/CdiA-like_TPS"/>
</dbReference>
<sequence length="1145" mass="125495">MKTQNKTIHHILLSGVVASLLFSPLAAISPNALPSGGKFTHGTSGTINVSGNNMHINGNKVNSVIQWGGGFNIGKDAQVHFGKGQSGQNYLNIAHGTNKSTIDGLLNASGNNVFLINPNGVIITKNGTINANRFVASTSSMSNEDMNKFAKLTKEQGASFSPVFKANKLGNVVNLGNINANKVLLIGNKVDIQNGNIHGMHNEGASGNALKTSSGKTANEIHLVGNEVNIQADKVKSNKIIMSAYEKAFFQQGTKGFYLSNNFEAKDYEGGKENLNGKTYIKDRNDNRFTKHATIADVEDWWYFAKDLSSSLNMQGFFNLFKLTSDIDFGGNQNKNYADYCLSSGKCVNMMINANGINLDGQGYTLKNININSNQSNTGVFGSLENSTIKNLKIDYKNGDIHSTGNNTGAFAGSLKNSHIENIILQNVGNITGSSKNVGGFVGYSSGNTFNKIQLKSIDLIESKVDINGDFDKHINLSIGGFIGSSNNDDISHILVSNIQKIKGELRMNKGNSSIHVGGFVGNTTNTKFDYISLSNINSIENIYANSTSSSNNFSYTGGFAGRIYGGDFANIKIDNITTIKSDATADSLYLGGFAGRINENDNSKKAILQNISISNINNISAKTNKVHNVGGFAGHTYKDVSINNVSINNINSIFAENGLNANIGGFIGHIGNGKYENISINHLGEIKSSKAKFAILGGFAGVISEGYFKNIVLNDIRKFTILGGFNSSLGGFAGELGSYNNPTATLENIFMYYDPQAIINSNQGTFKIGKFYGQKRTKKATYYFKNNHIYYKNGTLTNATADQSGNGKDFTLHAYDTNGYETFKNSLKLQGLKEIDCGGGKKCLVLTNDFNVNEPIVSKPSKPSTPQIPSVIEVNLEKDDLYIDVIEDILNDILDGDYTAYIDDLGNIIFKDSSVNGKVITLQSISESLDFLEQLYKQNGMQDKLSDNYKKYTKALALKNYLVNTIQPMINDAKGDISKFKDLLAKYNEKLKIYNEYVEKINNKEMSISNPEFTNTLKELEAYISTLNAYKNKVDFVNSNIENNFNIKENYFYTNFKIKGKLETLEFSSNIQTPNIPDEPNKPELPKYDQDFEQTASLNLIGDNTIEEEEEEKEIDEAATTQRARICIVSDNFKTMNPCAVEMY</sequence>
<evidence type="ECO:0000259" key="3">
    <source>
        <dbReference type="SMART" id="SM00912"/>
    </source>
</evidence>
<dbReference type="SUPFAM" id="SSF51126">
    <property type="entry name" value="Pectin lyase-like"/>
    <property type="match status" value="1"/>
</dbReference>
<gene>
    <name evidence="4" type="ORF">IMC75_04510</name>
</gene>
<keyword evidence="2" id="KW-0732">Signal</keyword>
<feature type="chain" id="PRO_5045383614" evidence="2">
    <location>
        <begin position="29"/>
        <end position="1145"/>
    </location>
</feature>
<dbReference type="InterPro" id="IPR011050">
    <property type="entry name" value="Pectin_lyase_fold/virulence"/>
</dbReference>
<keyword evidence="1" id="KW-0175">Coiled coil</keyword>
<evidence type="ECO:0000256" key="1">
    <source>
        <dbReference type="SAM" id="Coils"/>
    </source>
</evidence>
<feature type="coiled-coil region" evidence="1">
    <location>
        <begin position="971"/>
        <end position="1005"/>
    </location>
</feature>
<dbReference type="Proteomes" id="UP000595070">
    <property type="component" value="Chromosome"/>
</dbReference>
<dbReference type="InterPro" id="IPR012334">
    <property type="entry name" value="Pectin_lyas_fold"/>
</dbReference>
<dbReference type="NCBIfam" id="TIGR01901">
    <property type="entry name" value="adhes_NPXG"/>
    <property type="match status" value="1"/>
</dbReference>
<reference evidence="4 5" key="1">
    <citation type="submission" date="2020-10" db="EMBL/GenBank/DDBJ databases">
        <title>Campylobacter and Helicobacter PacBio genomes.</title>
        <authorList>
            <person name="Lane C."/>
        </authorList>
    </citation>
    <scope>NUCLEOTIDE SEQUENCE [LARGE SCALE GENOMIC DNA]</scope>
    <source>
        <strain evidence="4 5">2016D-0074</strain>
    </source>
</reference>
<dbReference type="Pfam" id="PF05860">
    <property type="entry name" value="TPS"/>
    <property type="match status" value="1"/>
</dbReference>
<evidence type="ECO:0000313" key="4">
    <source>
        <dbReference type="EMBL" id="QOQ88240.1"/>
    </source>
</evidence>
<dbReference type="EMBL" id="CP063079">
    <property type="protein sequence ID" value="QOQ88240.1"/>
    <property type="molecule type" value="Genomic_DNA"/>
</dbReference>
<keyword evidence="5" id="KW-1185">Reference proteome</keyword>
<organism evidence="4 5">
    <name type="scientific">Campylobacter peloridis</name>
    <dbReference type="NCBI Taxonomy" id="488546"/>
    <lineage>
        <taxon>Bacteria</taxon>
        <taxon>Pseudomonadati</taxon>
        <taxon>Campylobacterota</taxon>
        <taxon>Epsilonproteobacteria</taxon>
        <taxon>Campylobacterales</taxon>
        <taxon>Campylobacteraceae</taxon>
        <taxon>Campylobacter</taxon>
    </lineage>
</organism>
<accession>A0ABX6TQR0</accession>
<evidence type="ECO:0000313" key="5">
    <source>
        <dbReference type="Proteomes" id="UP000595070"/>
    </source>
</evidence>
<dbReference type="RefSeq" id="WP_044598289.1">
    <property type="nucleotide sequence ID" value="NZ_CP063079.1"/>
</dbReference>
<protein>
    <submittedName>
        <fullName evidence="4">Hemagglutination domain protein</fullName>
    </submittedName>
</protein>
<feature type="domain" description="Filamentous haemagglutinin FhaB/tRNA nuclease CdiA-like TPS" evidence="3">
    <location>
        <begin position="30"/>
        <end position="145"/>
    </location>
</feature>
<name>A0ABX6TQR0_9BACT</name>
<evidence type="ECO:0000256" key="2">
    <source>
        <dbReference type="SAM" id="SignalP"/>
    </source>
</evidence>
<proteinExistence type="predicted"/>
<dbReference type="SMART" id="SM00912">
    <property type="entry name" value="Haemagg_act"/>
    <property type="match status" value="1"/>
</dbReference>
<dbReference type="Gene3D" id="2.160.20.10">
    <property type="entry name" value="Single-stranded right-handed beta-helix, Pectin lyase-like"/>
    <property type="match status" value="1"/>
</dbReference>